<dbReference type="SMART" id="SM00184">
    <property type="entry name" value="RING"/>
    <property type="match status" value="1"/>
</dbReference>
<dbReference type="AlphaFoldDB" id="A0A8H4QCK8"/>
<dbReference type="InterPro" id="IPR001841">
    <property type="entry name" value="Znf_RING"/>
</dbReference>
<dbReference type="InterPro" id="IPR013083">
    <property type="entry name" value="Znf_RING/FYVE/PHD"/>
</dbReference>
<dbReference type="PROSITE" id="PS50089">
    <property type="entry name" value="ZF_RING_2"/>
    <property type="match status" value="1"/>
</dbReference>
<dbReference type="SUPFAM" id="SSF57903">
    <property type="entry name" value="FYVE/PHD zinc finger"/>
    <property type="match status" value="1"/>
</dbReference>
<dbReference type="SMART" id="SM00064">
    <property type="entry name" value="FYVE"/>
    <property type="match status" value="1"/>
</dbReference>
<dbReference type="Gene3D" id="3.90.190.10">
    <property type="entry name" value="Protein tyrosine phosphatase superfamily"/>
    <property type="match status" value="1"/>
</dbReference>
<comment type="caution">
    <text evidence="12">The sequence shown here is derived from an EMBL/GenBank/DDBJ whole genome shotgun (WGS) entry which is preliminary data.</text>
</comment>
<dbReference type="InterPro" id="IPR020422">
    <property type="entry name" value="TYR_PHOSPHATASE_DUAL_dom"/>
</dbReference>
<feature type="region of interest" description="Disordered" evidence="8">
    <location>
        <begin position="540"/>
        <end position="578"/>
    </location>
</feature>
<dbReference type="SMART" id="SM00195">
    <property type="entry name" value="DSPc"/>
    <property type="match status" value="1"/>
</dbReference>
<sequence>MALNRIEGQEELYVCGLWALRRSDTLAELGITHILSLFNPSGLRNFKGEPWAEYGKAFRHVAIDIDDVEDSNLLIELPAAVRFIADGLDRGSKSAVAVHCAAGKSRSVAVVIAYLLWRFPHRFNPDLVPPDSYERSPPEGLAKTPHSNVAEQRNRKETAQRAVASALALVRRTRPTAEPNCGFMEQLALWWEMGCPQDVETHPVYQRWAYKREVEESVAVGQAPSRLRFEDEQRQSSSSSTPSSGARPPSELRLRCKKCRRMLAAGPLIQTHASAGPTTEPCPHHFVEPLSWMRTELERGLLAGRLACPNERCGTVVGRYDWKGLRCACGGWVTPGLSLQRARVDEDRMPASTTAENGVRMGILWGLCYARQICKEQRMGAICFRENTGHGSSADARDSSRTRAGRRNGSNSVGGAACEDAFMGRCDAGEVKTVWLNIVEPSSLSPTGYQATIHHFCTNQPLSLFPLISNPCTTVTSQTLDPERPPLTSLAEDACMARQPAAASPEPERRDWPETDRRRLDRVRPWRGVDVFSIAQWRPIHDAQGTHRDSSPAGSMSHPGSQVRPLPRPQNAEVASPPRWQPDAEVTYCPICNAQFSIFVRKHHCRKCGRVVCNSCSPHRIIIPHQYIVRAPGSDVSISTSLLLDGLGAGYFEAGGQSGGERVRLCNPCVPDPNTAPPQSPASTTGPPPPSRHRPPNTVYGVGNDYGSVFTAGRSGDAYQYYSPRWRSVTMGPTPHGGSAGHHGRIGAPYHAPVDRLLASGLSGAAPPPRRHRHSSFGDATSSRHRALPPPPQIAEEDECPICHRELPSRGLPDFETLRESHISACIQAHSAYGSPRGDATALSAPRRTGMYTYAATEKDCIDDAECTICLEEFAVGVAMARLECLCRFHKACISAWFVNHPGRCPVHQHDGFGF</sequence>
<evidence type="ECO:0000259" key="9">
    <source>
        <dbReference type="PROSITE" id="PS50056"/>
    </source>
</evidence>
<dbReference type="GO" id="GO:0008138">
    <property type="term" value="F:protein tyrosine/serine/threonine phosphatase activity"/>
    <property type="evidence" value="ECO:0007669"/>
    <property type="project" value="TreeGrafter"/>
</dbReference>
<dbReference type="SUPFAM" id="SSF52799">
    <property type="entry name" value="(Phosphotyrosine protein) phosphatases II"/>
    <property type="match status" value="1"/>
</dbReference>
<dbReference type="InterPro" id="IPR011011">
    <property type="entry name" value="Znf_FYVE_PHD"/>
</dbReference>
<dbReference type="Pfam" id="PF01363">
    <property type="entry name" value="FYVE"/>
    <property type="match status" value="1"/>
</dbReference>
<evidence type="ECO:0000313" key="12">
    <source>
        <dbReference type="EMBL" id="KAF4595041.1"/>
    </source>
</evidence>
<dbReference type="Gene3D" id="3.30.40.10">
    <property type="entry name" value="Zinc/RING finger domain, C3HC4 (zinc finger)"/>
    <property type="match status" value="2"/>
</dbReference>
<keyword evidence="6" id="KW-0904">Protein phosphatase</keyword>
<dbReference type="PANTHER" id="PTHR45848">
    <property type="entry name" value="DUAL SPECIFICITY PROTEIN PHOSPHATASE 12 FAMILY MEMBER"/>
    <property type="match status" value="1"/>
</dbReference>
<dbReference type="EMBL" id="JAACLJ010000001">
    <property type="protein sequence ID" value="KAF4595041.1"/>
    <property type="molecule type" value="Genomic_DNA"/>
</dbReference>
<protein>
    <submittedName>
        <fullName evidence="12">E3 ubiquitin-protein ligase PIB1</fullName>
    </submittedName>
</protein>
<dbReference type="InterPro" id="IPR000387">
    <property type="entry name" value="Tyr_Pase_dom"/>
</dbReference>
<keyword evidence="5" id="KW-0862">Zinc</keyword>
<feature type="region of interest" description="Disordered" evidence="8">
    <location>
        <begin position="497"/>
        <end position="516"/>
    </location>
</feature>
<dbReference type="PANTHER" id="PTHR45848:SF4">
    <property type="entry name" value="DUAL SPECIFICITY PROTEIN PHOSPHATASE 12"/>
    <property type="match status" value="1"/>
</dbReference>
<keyword evidence="13" id="KW-1185">Reference proteome</keyword>
<evidence type="ECO:0000313" key="13">
    <source>
        <dbReference type="Proteomes" id="UP000562929"/>
    </source>
</evidence>
<dbReference type="PROSITE" id="PS50178">
    <property type="entry name" value="ZF_FYVE"/>
    <property type="match status" value="1"/>
</dbReference>
<feature type="domain" description="RING-type" evidence="10">
    <location>
        <begin position="867"/>
        <end position="909"/>
    </location>
</feature>
<proteinExistence type="inferred from homology"/>
<feature type="region of interest" description="Disordered" evidence="8">
    <location>
        <begin position="223"/>
        <end position="251"/>
    </location>
</feature>
<feature type="compositionally biased region" description="Low complexity" evidence="8">
    <location>
        <begin position="236"/>
        <end position="249"/>
    </location>
</feature>
<dbReference type="SUPFAM" id="SSF57850">
    <property type="entry name" value="RING/U-box"/>
    <property type="match status" value="1"/>
</dbReference>
<evidence type="ECO:0000256" key="4">
    <source>
        <dbReference type="ARBA" id="ARBA00022801"/>
    </source>
</evidence>
<dbReference type="CDD" id="cd16489">
    <property type="entry name" value="mRING-CH-C4HC2H_ZNRF"/>
    <property type="match status" value="1"/>
</dbReference>
<dbReference type="Pfam" id="PF00782">
    <property type="entry name" value="DSPc"/>
    <property type="match status" value="1"/>
</dbReference>
<feature type="region of interest" description="Disordered" evidence="8">
    <location>
        <begin position="665"/>
        <end position="702"/>
    </location>
</feature>
<dbReference type="OrthoDB" id="660555at2759"/>
<feature type="region of interest" description="Disordered" evidence="8">
    <location>
        <begin position="760"/>
        <end position="799"/>
    </location>
</feature>
<reference evidence="12 13" key="1">
    <citation type="journal article" date="2020" name="G3 (Bethesda)">
        <title>Genetic Underpinnings of Host Manipulation by Ophiocordyceps as Revealed by Comparative Transcriptomics.</title>
        <authorList>
            <person name="Will I."/>
            <person name="Das B."/>
            <person name="Trinh T."/>
            <person name="Brachmann A."/>
            <person name="Ohm R.A."/>
            <person name="de Bekker C."/>
        </authorList>
    </citation>
    <scope>NUCLEOTIDE SEQUENCE [LARGE SCALE GENOMIC DNA]</scope>
    <source>
        <strain evidence="12 13">EC05</strain>
    </source>
</reference>
<evidence type="ECO:0000256" key="6">
    <source>
        <dbReference type="ARBA" id="ARBA00022912"/>
    </source>
</evidence>
<accession>A0A8H4QCK8</accession>
<comment type="similarity">
    <text evidence="1">Belongs to the protein-tyrosine phosphatase family. Non-receptor class dual specificity subfamily.</text>
</comment>
<evidence type="ECO:0000256" key="1">
    <source>
        <dbReference type="ARBA" id="ARBA00008601"/>
    </source>
</evidence>
<dbReference type="GO" id="GO:0005634">
    <property type="term" value="C:nucleus"/>
    <property type="evidence" value="ECO:0007669"/>
    <property type="project" value="TreeGrafter"/>
</dbReference>
<feature type="region of interest" description="Disordered" evidence="8">
    <location>
        <begin position="130"/>
        <end position="158"/>
    </location>
</feature>
<feature type="compositionally biased region" description="Basic and acidic residues" evidence="8">
    <location>
        <begin position="540"/>
        <end position="550"/>
    </location>
</feature>
<dbReference type="Pfam" id="PF13639">
    <property type="entry name" value="zf-RING_2"/>
    <property type="match status" value="1"/>
</dbReference>
<dbReference type="Proteomes" id="UP000562929">
    <property type="component" value="Unassembled WGS sequence"/>
</dbReference>
<evidence type="ECO:0000259" key="10">
    <source>
        <dbReference type="PROSITE" id="PS50089"/>
    </source>
</evidence>
<evidence type="ECO:0000256" key="2">
    <source>
        <dbReference type="ARBA" id="ARBA00022723"/>
    </source>
</evidence>
<evidence type="ECO:0000256" key="8">
    <source>
        <dbReference type="SAM" id="MobiDB-lite"/>
    </source>
</evidence>
<dbReference type="InterPro" id="IPR017455">
    <property type="entry name" value="Znf_FYVE-rel"/>
</dbReference>
<dbReference type="InterPro" id="IPR000340">
    <property type="entry name" value="Dual-sp_phosphatase_cat-dom"/>
</dbReference>
<feature type="compositionally biased region" description="Basic and acidic residues" evidence="8">
    <location>
        <begin position="506"/>
        <end position="516"/>
    </location>
</feature>
<feature type="region of interest" description="Disordered" evidence="8">
    <location>
        <begin position="389"/>
        <end position="412"/>
    </location>
</feature>
<gene>
    <name evidence="12" type="ORF">GQ602_000654</name>
</gene>
<evidence type="ECO:0000259" key="11">
    <source>
        <dbReference type="PROSITE" id="PS50178"/>
    </source>
</evidence>
<dbReference type="InterPro" id="IPR029021">
    <property type="entry name" value="Prot-tyrosine_phosphatase-like"/>
</dbReference>
<name>A0A8H4QCK8_9HYPO</name>
<feature type="domain" description="FYVE-type" evidence="11">
    <location>
        <begin position="583"/>
        <end position="674"/>
    </location>
</feature>
<keyword evidence="4" id="KW-0378">Hydrolase</keyword>
<evidence type="ECO:0000256" key="5">
    <source>
        <dbReference type="ARBA" id="ARBA00022833"/>
    </source>
</evidence>
<organism evidence="12 13">
    <name type="scientific">Ophiocordyceps camponoti-floridani</name>
    <dbReference type="NCBI Taxonomy" id="2030778"/>
    <lineage>
        <taxon>Eukaryota</taxon>
        <taxon>Fungi</taxon>
        <taxon>Dikarya</taxon>
        <taxon>Ascomycota</taxon>
        <taxon>Pezizomycotina</taxon>
        <taxon>Sordariomycetes</taxon>
        <taxon>Hypocreomycetidae</taxon>
        <taxon>Hypocreales</taxon>
        <taxon>Ophiocordycipitaceae</taxon>
        <taxon>Ophiocordyceps</taxon>
    </lineage>
</organism>
<keyword evidence="2" id="KW-0479">Metal-binding</keyword>
<feature type="compositionally biased region" description="Pro residues" evidence="8">
    <location>
        <begin position="670"/>
        <end position="690"/>
    </location>
</feature>
<evidence type="ECO:0000256" key="7">
    <source>
        <dbReference type="PROSITE-ProRule" id="PRU00175"/>
    </source>
</evidence>
<keyword evidence="3 7" id="KW-0863">Zinc-finger</keyword>
<dbReference type="InterPro" id="IPR000306">
    <property type="entry name" value="Znf_FYVE"/>
</dbReference>
<dbReference type="PROSITE" id="PS50056">
    <property type="entry name" value="TYR_PHOSPHATASE_2"/>
    <property type="match status" value="1"/>
</dbReference>
<dbReference type="GO" id="GO:0008270">
    <property type="term" value="F:zinc ion binding"/>
    <property type="evidence" value="ECO:0007669"/>
    <property type="project" value="UniProtKB-KW"/>
</dbReference>
<feature type="domain" description="Tyrosine specific protein phosphatases" evidence="9">
    <location>
        <begin position="75"/>
        <end position="149"/>
    </location>
</feature>
<evidence type="ECO:0000256" key="3">
    <source>
        <dbReference type="ARBA" id="ARBA00022771"/>
    </source>
</evidence>